<evidence type="ECO:0000313" key="2">
    <source>
        <dbReference type="EMBL" id="TEU25764.1"/>
    </source>
</evidence>
<proteinExistence type="predicted"/>
<feature type="chain" id="PRO_5022806939" evidence="1">
    <location>
        <begin position="24"/>
        <end position="799"/>
    </location>
</feature>
<protein>
    <submittedName>
        <fullName evidence="2">Uncharacterized protein</fullName>
    </submittedName>
</protein>
<dbReference type="RefSeq" id="WP_134263430.1">
    <property type="nucleotide sequence ID" value="NZ_SNSA01000009.1"/>
</dbReference>
<feature type="signal peptide" evidence="1">
    <location>
        <begin position="1"/>
        <end position="23"/>
    </location>
</feature>
<evidence type="ECO:0000313" key="3">
    <source>
        <dbReference type="Proteomes" id="UP000297445"/>
    </source>
</evidence>
<evidence type="ECO:0000256" key="1">
    <source>
        <dbReference type="SAM" id="SignalP"/>
    </source>
</evidence>
<name>A0A5E9PEZ1_9GAMM</name>
<comment type="caution">
    <text evidence="2">The sequence shown here is derived from an EMBL/GenBank/DDBJ whole genome shotgun (WGS) entry which is preliminary data.</text>
</comment>
<dbReference type="Proteomes" id="UP000297445">
    <property type="component" value="Unassembled WGS sequence"/>
</dbReference>
<dbReference type="AlphaFoldDB" id="A0A5E9PEZ1"/>
<sequence>MATIRHYILFLFISSSCATKVIAQTNETSYKCTSSDSINVTCGSSNDYIGKLNIPNNPVANAHLDIQKITSIKSANIYKVKVQGSDNWCFDISGDKTKTHGYYEPPIISGSTSSLMILAGASQKVNPNPPNSALKICNGPINNINANTPNLNEFYLLTGNPQDINYLAQTPSIWVPDPNAAIQKVIDKTSPTVKQDSYLFIDLNEHNATKVLDLAQQGAFPYVLIYAWTWAKTFGSYPINMANYPHGVNGLASVSEIAAQHNTKIGLHILTALISSNDPVAANKDSLLKKNNAFVRHGNDYIINMKENIKNVSAQKIADVVNKVNPGMIYFDGIELATAEGNDPTYDNAEQQINILSRLNKKVLTQGSSDVARMWPYMSRMATADYATLAPIQYLDSYKIGQVVPKRINSLMPTELGWIGLLSEKPSYPATTVEDISTTLARSLALNLPFSIQTTQSNLEANPYTTRLFRIIGIVNRALQTGKGLNSTAKKTLQTGNWYLVDGATPYFAQLTLQTQHVLLNQNSTPLGITAKNASGIMLRLSNVHSTNNQNMIPLVPKAYIIQNAKQQADINTTNRGSLINTVRFTSNKNGILDLTHARQMSIDYSVKSNNLNSSSSCAVINAQLEDVNGSYRDYYLNVVPNHTGTTNISYLDAPKQMLTTLMPANTNYNMKSALYNFDFSKVTAINFRWMKACSNQDEIVLKNVSMQQELPTTLQNIQLLAGNTPILTIPALKTGEILDVFPDGIVTICNQGSCRQVGNIYPYLSKIINQPLFIKSQGSNIEYDIEFGQLTTKVPLKI</sequence>
<accession>A0A5E9PEZ1</accession>
<dbReference type="PROSITE" id="PS51257">
    <property type="entry name" value="PROKAR_LIPOPROTEIN"/>
    <property type="match status" value="1"/>
</dbReference>
<organism evidence="2 3">
    <name type="scientific">Acinetobacter seifertii</name>
    <dbReference type="NCBI Taxonomy" id="1530123"/>
    <lineage>
        <taxon>Bacteria</taxon>
        <taxon>Pseudomonadati</taxon>
        <taxon>Pseudomonadota</taxon>
        <taxon>Gammaproteobacteria</taxon>
        <taxon>Moraxellales</taxon>
        <taxon>Moraxellaceae</taxon>
        <taxon>Acinetobacter</taxon>
        <taxon>Acinetobacter calcoaceticus/baumannii complex</taxon>
    </lineage>
</organism>
<gene>
    <name evidence="2" type="ORF">E2R16_16710</name>
</gene>
<keyword evidence="1" id="KW-0732">Signal</keyword>
<dbReference type="EMBL" id="SNSA01000009">
    <property type="protein sequence ID" value="TEU25764.1"/>
    <property type="molecule type" value="Genomic_DNA"/>
</dbReference>
<reference evidence="2 3" key="1">
    <citation type="submission" date="2019-03" db="EMBL/GenBank/DDBJ databases">
        <title>Draft genome sequence of an environmental Acinetobacter seifertii from Brazil.</title>
        <authorList>
            <person name="Furlan J.P.R."/>
            <person name="Stehling E.G."/>
        </authorList>
    </citation>
    <scope>NUCLEOTIDE SEQUENCE [LARGE SCALE GENOMIC DNA]</scope>
    <source>
        <strain evidence="2 3">SAb133</strain>
    </source>
</reference>